<name>A0A5B0EKA0_9MICC</name>
<reference evidence="8 9" key="1">
    <citation type="submission" date="2019-07" db="EMBL/GenBank/DDBJ databases">
        <title>Analysis of the biochemical properties, biological activity and biotechnological potential of siderophores and biosurfactants produced by Antarctic psychrotolerant bacteria.</title>
        <authorList>
            <person name="Styczynski M."/>
            <person name="Krucon T."/>
            <person name="Decewicz P."/>
            <person name="Dziewit L."/>
        </authorList>
    </citation>
    <scope>NUCLEOTIDE SEQUENCE [LARGE SCALE GENOMIC DNA]</scope>
    <source>
        <strain evidence="8 9">ANT_H27</strain>
    </source>
</reference>
<proteinExistence type="predicted"/>
<evidence type="ECO:0000256" key="5">
    <source>
        <dbReference type="SAM" id="MobiDB-lite"/>
    </source>
</evidence>
<evidence type="ECO:0000313" key="9">
    <source>
        <dbReference type="Proteomes" id="UP000323856"/>
    </source>
</evidence>
<keyword evidence="2 6" id="KW-0812">Transmembrane</keyword>
<feature type="domain" description="Lipopolysaccharide assembly protein A" evidence="7">
    <location>
        <begin position="111"/>
        <end position="167"/>
    </location>
</feature>
<dbReference type="Proteomes" id="UP000323856">
    <property type="component" value="Unassembled WGS sequence"/>
</dbReference>
<protein>
    <submittedName>
        <fullName evidence="8">DUF1049 domain-containing protein</fullName>
    </submittedName>
</protein>
<feature type="region of interest" description="Disordered" evidence="5">
    <location>
        <begin position="16"/>
        <end position="80"/>
    </location>
</feature>
<accession>A0A5B0EKA0</accession>
<gene>
    <name evidence="8" type="ORF">FQ154_04945</name>
</gene>
<evidence type="ECO:0000256" key="4">
    <source>
        <dbReference type="ARBA" id="ARBA00023136"/>
    </source>
</evidence>
<keyword evidence="3 6" id="KW-1133">Transmembrane helix</keyword>
<evidence type="ECO:0000313" key="8">
    <source>
        <dbReference type="EMBL" id="KAA0978585.1"/>
    </source>
</evidence>
<evidence type="ECO:0000256" key="6">
    <source>
        <dbReference type="SAM" id="Phobius"/>
    </source>
</evidence>
<sequence>MPDICLRLGQDAHRLATGTHVPGRHRRPVGPGTAQGNGEMMVERPWEPADAQNAPLTPEPDSVARPQEKHDYTAQRPPSAKPENVTRAAVIWTFTVVAILVLIALVIFMMQNQVQATVTFLGMQGQMALGIAMLLAAVGGALVVAIVAAVRIIQLRSRAGAAAKRLRN</sequence>
<feature type="transmembrane region" description="Helical" evidence="6">
    <location>
        <begin position="89"/>
        <end position="109"/>
    </location>
</feature>
<organism evidence="8 9">
    <name type="scientific">Paeniglutamicibacter gangotriensis</name>
    <dbReference type="NCBI Taxonomy" id="254787"/>
    <lineage>
        <taxon>Bacteria</taxon>
        <taxon>Bacillati</taxon>
        <taxon>Actinomycetota</taxon>
        <taxon>Actinomycetes</taxon>
        <taxon>Micrococcales</taxon>
        <taxon>Micrococcaceae</taxon>
        <taxon>Paeniglutamicibacter</taxon>
    </lineage>
</organism>
<dbReference type="InterPro" id="IPR010445">
    <property type="entry name" value="LapA_dom"/>
</dbReference>
<keyword evidence="4 6" id="KW-0472">Membrane</keyword>
<evidence type="ECO:0000256" key="2">
    <source>
        <dbReference type="ARBA" id="ARBA00022692"/>
    </source>
</evidence>
<evidence type="ECO:0000256" key="3">
    <source>
        <dbReference type="ARBA" id="ARBA00022989"/>
    </source>
</evidence>
<dbReference type="Pfam" id="PF06305">
    <property type="entry name" value="LapA_dom"/>
    <property type="match status" value="1"/>
</dbReference>
<dbReference type="AlphaFoldDB" id="A0A5B0EKA0"/>
<keyword evidence="1" id="KW-1003">Cell membrane</keyword>
<dbReference type="EMBL" id="VOBL01000004">
    <property type="protein sequence ID" value="KAA0978585.1"/>
    <property type="molecule type" value="Genomic_DNA"/>
</dbReference>
<dbReference type="GO" id="GO:0005886">
    <property type="term" value="C:plasma membrane"/>
    <property type="evidence" value="ECO:0007669"/>
    <property type="project" value="InterPro"/>
</dbReference>
<comment type="caution">
    <text evidence="8">The sequence shown here is derived from an EMBL/GenBank/DDBJ whole genome shotgun (WGS) entry which is preliminary data.</text>
</comment>
<feature type="transmembrane region" description="Helical" evidence="6">
    <location>
        <begin position="129"/>
        <end position="150"/>
    </location>
</feature>
<evidence type="ECO:0000256" key="1">
    <source>
        <dbReference type="ARBA" id="ARBA00022475"/>
    </source>
</evidence>
<evidence type="ECO:0000259" key="7">
    <source>
        <dbReference type="Pfam" id="PF06305"/>
    </source>
</evidence>